<evidence type="ECO:0000259" key="1">
    <source>
        <dbReference type="Pfam" id="PF13966"/>
    </source>
</evidence>
<proteinExistence type="predicted"/>
<dbReference type="Proteomes" id="UP000525078">
    <property type="component" value="Unassembled WGS sequence"/>
</dbReference>
<reference evidence="2 3" key="1">
    <citation type="journal article" date="2020" name="bioRxiv">
        <title>Sequence and annotation of 42 cannabis genomes reveals extensive copy number variation in cannabinoid synthesis and pathogen resistance genes.</title>
        <authorList>
            <person name="Mckernan K.J."/>
            <person name="Helbert Y."/>
            <person name="Kane L.T."/>
            <person name="Ebling H."/>
            <person name="Zhang L."/>
            <person name="Liu B."/>
            <person name="Eaton Z."/>
            <person name="Mclaughlin S."/>
            <person name="Kingan S."/>
            <person name="Baybayan P."/>
            <person name="Concepcion G."/>
            <person name="Jordan M."/>
            <person name="Riva A."/>
            <person name="Barbazuk W."/>
            <person name="Harkins T."/>
        </authorList>
    </citation>
    <scope>NUCLEOTIDE SEQUENCE [LARGE SCALE GENOMIC DNA]</scope>
    <source>
        <strain evidence="3">cv. Jamaican Lion 4</strain>
        <tissue evidence="2">Leaf</tissue>
    </source>
</reference>
<dbReference type="InterPro" id="IPR026960">
    <property type="entry name" value="RVT-Znf"/>
</dbReference>
<evidence type="ECO:0000313" key="2">
    <source>
        <dbReference type="EMBL" id="KAF4379751.1"/>
    </source>
</evidence>
<name>A0A7J6G9V6_CANSA</name>
<dbReference type="EMBL" id="JAATIP010000068">
    <property type="protein sequence ID" value="KAF4379751.1"/>
    <property type="molecule type" value="Genomic_DNA"/>
</dbReference>
<protein>
    <recommendedName>
        <fullName evidence="1">Reverse transcriptase zinc-binding domain-containing protein</fullName>
    </recommendedName>
</protein>
<accession>A0A7J6G9V6</accession>
<comment type="caution">
    <text evidence="2">The sequence shown here is derived from an EMBL/GenBank/DDBJ whole genome shotgun (WGS) entry which is preliminary data.</text>
</comment>
<gene>
    <name evidence="2" type="ORF">F8388_023768</name>
</gene>
<feature type="domain" description="Reverse transcriptase zinc-binding" evidence="1">
    <location>
        <begin position="72"/>
        <end position="162"/>
    </location>
</feature>
<evidence type="ECO:0000313" key="3">
    <source>
        <dbReference type="Proteomes" id="UP000525078"/>
    </source>
</evidence>
<organism evidence="2 3">
    <name type="scientific">Cannabis sativa</name>
    <name type="common">Hemp</name>
    <name type="synonym">Marijuana</name>
    <dbReference type="NCBI Taxonomy" id="3483"/>
    <lineage>
        <taxon>Eukaryota</taxon>
        <taxon>Viridiplantae</taxon>
        <taxon>Streptophyta</taxon>
        <taxon>Embryophyta</taxon>
        <taxon>Tracheophyta</taxon>
        <taxon>Spermatophyta</taxon>
        <taxon>Magnoliopsida</taxon>
        <taxon>eudicotyledons</taxon>
        <taxon>Gunneridae</taxon>
        <taxon>Pentapetalae</taxon>
        <taxon>rosids</taxon>
        <taxon>fabids</taxon>
        <taxon>Rosales</taxon>
        <taxon>Cannabaceae</taxon>
        <taxon>Cannabis</taxon>
    </lineage>
</organism>
<dbReference type="Pfam" id="PF13966">
    <property type="entry name" value="zf-RVT"/>
    <property type="match status" value="1"/>
</dbReference>
<dbReference type="AlphaFoldDB" id="A0A7J6G9V6"/>
<sequence>MDEANPFIETTHPSLEGRMVNSLMKVDKIEWDSEVISDVLNDRDQALVWKIPLSEASAHDDWFWLKDSKGMFTVKSAYRLQHGQSGQPIHNFSSDLWKKLWTLNLPPKVLNFLWRVCSNCLPTKFMLSTKHVQIDTSCPLCSAAPETALHLLVRCSFAKSCWQQTCVPIVAPAAMTFGSWFEEGFSRWSDVVCVEAAMTLWALWKVRNEVVWNSVSPSFDEVIHMAKVNYSDWCNAQRMTPLQSSRTLLNRPKSQEKFSKLSGSVSHKTAPNSNLDFDGVLDIRVGIKKQKQKQKQKMSVCITHFQRCQYTLPDGGKENVFLWSWQLSPERALATKLQTNWNFDGVLWQAHTNLGSKSHSSRSEYFWHKLILSRETIPMLIAALKKNEQNVSKFTWRAASIGCMNSHDKGSAEKEGSQHNL</sequence>